<dbReference type="Gene3D" id="2.120.10.30">
    <property type="entry name" value="TolB, C-terminal domain"/>
    <property type="match status" value="2"/>
</dbReference>
<evidence type="ECO:0000313" key="6">
    <source>
        <dbReference type="EMBL" id="AZU63433.1"/>
    </source>
</evidence>
<dbReference type="Gene3D" id="3.40.50.1820">
    <property type="entry name" value="alpha/beta hydrolase"/>
    <property type="match status" value="1"/>
</dbReference>
<dbReference type="PANTHER" id="PTHR42776">
    <property type="entry name" value="SERINE PEPTIDASE S9 FAMILY MEMBER"/>
    <property type="match status" value="1"/>
</dbReference>
<dbReference type="InterPro" id="IPR011659">
    <property type="entry name" value="WD40"/>
</dbReference>
<dbReference type="OrthoDB" id="108903at2"/>
<feature type="domain" description="Peptidase S9 prolyl oligopeptidase catalytic" evidence="5">
    <location>
        <begin position="452"/>
        <end position="660"/>
    </location>
</feature>
<dbReference type="GO" id="GO:0006508">
    <property type="term" value="P:proteolysis"/>
    <property type="evidence" value="ECO:0007669"/>
    <property type="project" value="UniProtKB-KW"/>
</dbReference>
<dbReference type="RefSeq" id="WP_127488124.1">
    <property type="nucleotide sequence ID" value="NZ_CP022572.1"/>
</dbReference>
<accession>A0A3T0I275</accession>
<evidence type="ECO:0000256" key="2">
    <source>
        <dbReference type="ARBA" id="ARBA00022670"/>
    </source>
</evidence>
<keyword evidence="4" id="KW-0720">Serine protease</keyword>
<dbReference type="SUPFAM" id="SSF53474">
    <property type="entry name" value="alpha/beta-Hydrolases"/>
    <property type="match status" value="1"/>
</dbReference>
<evidence type="ECO:0000256" key="4">
    <source>
        <dbReference type="ARBA" id="ARBA00022825"/>
    </source>
</evidence>
<evidence type="ECO:0000256" key="3">
    <source>
        <dbReference type="ARBA" id="ARBA00022801"/>
    </source>
</evidence>
<keyword evidence="2" id="KW-0645">Protease</keyword>
<protein>
    <submittedName>
        <fullName evidence="6">Peptidase</fullName>
    </submittedName>
</protein>
<dbReference type="InterPro" id="IPR011042">
    <property type="entry name" value="6-blade_b-propeller_TolB-like"/>
</dbReference>
<dbReference type="Proteomes" id="UP000282892">
    <property type="component" value="Chromosome"/>
</dbReference>
<dbReference type="PANTHER" id="PTHR42776:SF27">
    <property type="entry name" value="DIPEPTIDYL PEPTIDASE FAMILY MEMBER 6"/>
    <property type="match status" value="1"/>
</dbReference>
<comment type="similarity">
    <text evidence="1">Belongs to the peptidase S9C family.</text>
</comment>
<organism evidence="6 7">
    <name type="scientific">Neobacillus mesonae</name>
    <dbReference type="NCBI Taxonomy" id="1193713"/>
    <lineage>
        <taxon>Bacteria</taxon>
        <taxon>Bacillati</taxon>
        <taxon>Bacillota</taxon>
        <taxon>Bacilli</taxon>
        <taxon>Bacillales</taxon>
        <taxon>Bacillaceae</taxon>
        <taxon>Neobacillus</taxon>
    </lineage>
</organism>
<evidence type="ECO:0000259" key="5">
    <source>
        <dbReference type="Pfam" id="PF00326"/>
    </source>
</evidence>
<dbReference type="Pfam" id="PF07676">
    <property type="entry name" value="PD40"/>
    <property type="match status" value="2"/>
</dbReference>
<evidence type="ECO:0000313" key="7">
    <source>
        <dbReference type="Proteomes" id="UP000282892"/>
    </source>
</evidence>
<proteinExistence type="inferred from homology"/>
<dbReference type="Pfam" id="PF00326">
    <property type="entry name" value="Peptidase_S9"/>
    <property type="match status" value="1"/>
</dbReference>
<dbReference type="KEGG" id="nmk:CHR53_20375"/>
<sequence>MSEARGIKSDDLYELISVANPQFSPDGKSYVYIQTTIDRETDEYQSHLFFNTAGSKNKPTQWTFGKGKNHSPRWSPNGKTLAFVSSRSGKSQIYLLSLNGGEARQLTFLPGGAVNPVWSPDATKIAFNTSLKAGQTIFDEEEKKEEKVKPLEVTKMKYKSDSEGFWNGQFRQIAIVDVMSGELAQLTEGEHDFNLFNWSPDGRYLAIGADLNNDNDFSFMEDLYLLEICSKELTAITNGTGYFSGAEWSLDGSYIAMLGDERQFKNATHMKIWLYEVQTKQLSCLTANWDVPVGNLMVGDFLQGVPAPTISWTKNNDGFYFIATARGNTNIYYSDLSGSIKEVYSGEHHVYGLSIHQDTETAVAAISKPIDTGDLYYISLSDSKLIKRLTNANGEFLSRIDLSQPETIEFEGADGWKVQGWLMKPIGFEKGKKYPLILEIHGGPHMMFGNTYMNEFQILAAQGYAVLYINPRGSHGYSQEFVNAVRGDYGGNDYQDLMHGVDYVLANYDFIDEDRLGVTGGSYGGFMTNWIVGHTNRFKAAVTQRSISNWISFYGVSDIGYYFTEWQIQTELADIETLWKHSPLAYVHHVETPLLILHSEKDYRCPIEQAEQLFIALKRLGKETMFVRFPDENHELSRSGKPELRVSRLDYIINWFKEHL</sequence>
<dbReference type="SUPFAM" id="SSF82171">
    <property type="entry name" value="DPP6 N-terminal domain-like"/>
    <property type="match status" value="1"/>
</dbReference>
<keyword evidence="7" id="KW-1185">Reference proteome</keyword>
<dbReference type="EMBL" id="CP022572">
    <property type="protein sequence ID" value="AZU63433.1"/>
    <property type="molecule type" value="Genomic_DNA"/>
</dbReference>
<keyword evidence="3" id="KW-0378">Hydrolase</keyword>
<evidence type="ECO:0000256" key="1">
    <source>
        <dbReference type="ARBA" id="ARBA00010040"/>
    </source>
</evidence>
<gene>
    <name evidence="6" type="ORF">CHR53_20375</name>
</gene>
<dbReference type="AlphaFoldDB" id="A0A3T0I275"/>
<reference evidence="6 7" key="1">
    <citation type="submission" date="2017-07" db="EMBL/GenBank/DDBJ databases">
        <title>The complete genome sequence of Bacillus mesonae strain H20-5, an efficient strain improving plant abiotic stress resistance.</title>
        <authorList>
            <person name="Kim S.Y."/>
            <person name="Song H."/>
            <person name="Sang M.K."/>
            <person name="Weon H.-Y."/>
            <person name="Song J."/>
        </authorList>
    </citation>
    <scope>NUCLEOTIDE SEQUENCE [LARGE SCALE GENOMIC DNA]</scope>
    <source>
        <strain evidence="6 7">H20-5</strain>
    </source>
</reference>
<dbReference type="FunFam" id="3.40.50.1820:FF:000028">
    <property type="entry name" value="S9 family peptidase"/>
    <property type="match status" value="1"/>
</dbReference>
<dbReference type="InterPro" id="IPR029058">
    <property type="entry name" value="AB_hydrolase_fold"/>
</dbReference>
<dbReference type="GO" id="GO:0004252">
    <property type="term" value="F:serine-type endopeptidase activity"/>
    <property type="evidence" value="ECO:0007669"/>
    <property type="project" value="TreeGrafter"/>
</dbReference>
<dbReference type="STRING" id="1193713.GCA_001636315_00931"/>
<name>A0A3T0I275_9BACI</name>
<dbReference type="InterPro" id="IPR001375">
    <property type="entry name" value="Peptidase_S9_cat"/>
</dbReference>